<sequence length="129" mass="13967">MPKKRKAPETFDEHVGAAVDAQREKRRMTQDELAVKTGVRLTSLGRRLAGKIPFTVGEIEIIASVLTVKAHTIVEAALEDYGGIEKLLATAVSEDASNVTPDDNVTYLGHVTPPYSAAADEKPRVDPKD</sequence>
<dbReference type="EMBL" id="JAGTTN010000004">
    <property type="protein sequence ID" value="MCC2033107.1"/>
    <property type="molecule type" value="Genomic_DNA"/>
</dbReference>
<proteinExistence type="predicted"/>
<reference evidence="3" key="1">
    <citation type="submission" date="2021-04" db="EMBL/GenBank/DDBJ databases">
        <title>Microbacterium tenobrionis sp. nov. and Microbacterium allomyrinae sp. nov., isolated from larvae of Tenobrio molitor and Allomyrina dichotoma, respectively.</title>
        <authorList>
            <person name="Lee S.D."/>
        </authorList>
    </citation>
    <scope>NUCLEOTIDE SEQUENCE</scope>
    <source>
        <strain evidence="3">BWT-G7</strain>
    </source>
</reference>
<evidence type="ECO:0000313" key="4">
    <source>
        <dbReference type="Proteomes" id="UP001139354"/>
    </source>
</evidence>
<feature type="domain" description="HTH cro/C1-type" evidence="2">
    <location>
        <begin position="19"/>
        <end position="73"/>
    </location>
</feature>
<dbReference type="InterPro" id="IPR001387">
    <property type="entry name" value="Cro/C1-type_HTH"/>
</dbReference>
<accession>A0A9X1LWE5</accession>
<organism evidence="3 4">
    <name type="scientific">Microbacterium allomyrinae</name>
    <dbReference type="NCBI Taxonomy" id="2830666"/>
    <lineage>
        <taxon>Bacteria</taxon>
        <taxon>Bacillati</taxon>
        <taxon>Actinomycetota</taxon>
        <taxon>Actinomycetes</taxon>
        <taxon>Micrococcales</taxon>
        <taxon>Microbacteriaceae</taxon>
        <taxon>Microbacterium</taxon>
    </lineage>
</organism>
<dbReference type="SUPFAM" id="SSF47413">
    <property type="entry name" value="lambda repressor-like DNA-binding domains"/>
    <property type="match status" value="1"/>
</dbReference>
<evidence type="ECO:0000313" key="3">
    <source>
        <dbReference type="EMBL" id="MCC2033107.1"/>
    </source>
</evidence>
<dbReference type="Gene3D" id="1.10.260.40">
    <property type="entry name" value="lambda repressor-like DNA-binding domains"/>
    <property type="match status" value="1"/>
</dbReference>
<comment type="caution">
    <text evidence="3">The sequence shown here is derived from an EMBL/GenBank/DDBJ whole genome shotgun (WGS) entry which is preliminary data.</text>
</comment>
<name>A0A9X1LWE5_9MICO</name>
<feature type="compositionally biased region" description="Basic and acidic residues" evidence="1">
    <location>
        <begin position="119"/>
        <end position="129"/>
    </location>
</feature>
<dbReference type="SMART" id="SM00530">
    <property type="entry name" value="HTH_XRE"/>
    <property type="match status" value="1"/>
</dbReference>
<dbReference type="Proteomes" id="UP001139354">
    <property type="component" value="Unassembled WGS sequence"/>
</dbReference>
<dbReference type="RefSeq" id="WP_229385075.1">
    <property type="nucleotide sequence ID" value="NZ_JAGTTN010000004.1"/>
</dbReference>
<evidence type="ECO:0000256" key="1">
    <source>
        <dbReference type="SAM" id="MobiDB-lite"/>
    </source>
</evidence>
<dbReference type="PROSITE" id="PS50943">
    <property type="entry name" value="HTH_CROC1"/>
    <property type="match status" value="1"/>
</dbReference>
<protein>
    <submittedName>
        <fullName evidence="3">Helix-turn-helix transcriptional regulator</fullName>
    </submittedName>
</protein>
<dbReference type="AlphaFoldDB" id="A0A9X1LWE5"/>
<dbReference type="CDD" id="cd00093">
    <property type="entry name" value="HTH_XRE"/>
    <property type="match status" value="1"/>
</dbReference>
<feature type="region of interest" description="Disordered" evidence="1">
    <location>
        <begin position="103"/>
        <end position="129"/>
    </location>
</feature>
<evidence type="ECO:0000259" key="2">
    <source>
        <dbReference type="PROSITE" id="PS50943"/>
    </source>
</evidence>
<gene>
    <name evidence="3" type="ORF">KEC57_13035</name>
</gene>
<dbReference type="GO" id="GO:0003677">
    <property type="term" value="F:DNA binding"/>
    <property type="evidence" value="ECO:0007669"/>
    <property type="project" value="InterPro"/>
</dbReference>
<dbReference type="Pfam" id="PF01381">
    <property type="entry name" value="HTH_3"/>
    <property type="match status" value="1"/>
</dbReference>
<dbReference type="InterPro" id="IPR010982">
    <property type="entry name" value="Lambda_DNA-bd_dom_sf"/>
</dbReference>
<keyword evidence="4" id="KW-1185">Reference proteome</keyword>